<dbReference type="Gramene" id="OMO51240">
    <property type="protein sequence ID" value="OMO51240"/>
    <property type="gene ID" value="CCACVL1_29915"/>
</dbReference>
<dbReference type="OrthoDB" id="766386at2759"/>
<feature type="compositionally biased region" description="Basic and acidic residues" evidence="1">
    <location>
        <begin position="621"/>
        <end position="630"/>
    </location>
</feature>
<evidence type="ECO:0000313" key="3">
    <source>
        <dbReference type="EMBL" id="OMO51240.1"/>
    </source>
</evidence>
<dbReference type="Proteomes" id="UP000188268">
    <property type="component" value="Unassembled WGS sequence"/>
</dbReference>
<evidence type="ECO:0000313" key="4">
    <source>
        <dbReference type="Proteomes" id="UP000188268"/>
    </source>
</evidence>
<feature type="compositionally biased region" description="Basic and acidic residues" evidence="1">
    <location>
        <begin position="193"/>
        <end position="222"/>
    </location>
</feature>
<feature type="region of interest" description="Disordered" evidence="1">
    <location>
        <begin position="331"/>
        <end position="364"/>
    </location>
</feature>
<feature type="domain" description="Calmodulin-binding" evidence="2">
    <location>
        <begin position="722"/>
        <end position="837"/>
    </location>
</feature>
<accession>A0A1R3FZQ4</accession>
<protein>
    <recommendedName>
        <fullName evidence="2">Calmodulin-binding domain-containing protein</fullName>
    </recommendedName>
</protein>
<feature type="compositionally biased region" description="Basic and acidic residues" evidence="1">
    <location>
        <begin position="576"/>
        <end position="595"/>
    </location>
</feature>
<feature type="region of interest" description="Disordered" evidence="1">
    <location>
        <begin position="138"/>
        <end position="222"/>
    </location>
</feature>
<comment type="caution">
    <text evidence="3">The sequence shown here is derived from an EMBL/GenBank/DDBJ whole genome shotgun (WGS) entry which is preliminary data.</text>
</comment>
<dbReference type="PANTHER" id="PTHR33349:SF41">
    <property type="entry name" value="EMB|CAB62594.1"/>
    <property type="match status" value="1"/>
</dbReference>
<name>A0A1R3FZQ4_COCAP</name>
<feature type="compositionally biased region" description="Basic and acidic residues" evidence="1">
    <location>
        <begin position="342"/>
        <end position="362"/>
    </location>
</feature>
<sequence length="850" mass="93999">MLAEAILDIPGIPKINEVESVNQRRHSTGKIFLPNGGATVFSRYLKARQSSCHDLCKYGARGNLEMESESLRIPVRKLVPKLVIPKRSAGHSQENAESNFRERRKKTEVSLKLSPYIKVLKPDVPIVIKTAQKRGLCEENPERKLKDGKTSEVSLKPSGDNKTQKPDECPSVSLNPSPDDLIDTKTISTDSEAQDKQNAETKSSVDPDCIGREVSSRSDKEIVSPEHVSLAIKDSNVAVAHAKNAKLKTQSKPSSLLKQSCSIGKESIGSKSKEINVTSMNALAVSNCRNKDEVTISEGMKSSAIGEKKNVMPLSVSLSPEETNTSVLKLNAKNKSSGSHSKKQENAKEIKPAKSFVKDARGSKNLNRVSHLMDQQNKKSKSDQASFADTTKKTLYKIKSNPENNPSETIESSSHVSYVPTIPSSSSKGKSIRITQNRNSMGRSHQKKNMIIYRPKGIQIQGLPQSLSSFPGNKGLRSTPYGLKVTQPSSTSLSSSAPSKSSYSQASSQHDEVAAKLMQSSTSKMMSNGRPKRALTTTSKDNNVLQSEKLNFQRRKVIHVPVEDSTPRKLVFKRRAMTDNRNDDNQKGNVEDFSPRRLNFRKRLLVDNKKDGDQSGGAEKFTPRRLEFRQRVLVGKRNADSSNGKGDDDHTPRRLKFKPRVLVGNRIADNPNGKGDNDHTPRRLKFKPMVIVGNRNADSPNGKGDDDHTPRRLKFKPRVLVGNRNADSPNGKCDDDHTPRRLTFKRRVIDDNKSGKIQNSEGDTSKNNSEGKEAIFFQDNATQNELNKISLRQSDVSEKTDSMILYNNVIEQTASRFVRSNSSKVKALVSAFESVISLLDTNVSATSSTC</sequence>
<feature type="compositionally biased region" description="Basic and acidic residues" evidence="1">
    <location>
        <begin position="604"/>
        <end position="613"/>
    </location>
</feature>
<dbReference type="Pfam" id="PF07839">
    <property type="entry name" value="CaM_binding"/>
    <property type="match status" value="1"/>
</dbReference>
<evidence type="ECO:0000259" key="2">
    <source>
        <dbReference type="SMART" id="SM01054"/>
    </source>
</evidence>
<feature type="region of interest" description="Disordered" evidence="1">
    <location>
        <begin position="574"/>
        <end position="714"/>
    </location>
</feature>
<dbReference type="OMA" id="LIYKPKG"/>
<reference evidence="3 4" key="1">
    <citation type="submission" date="2013-09" db="EMBL/GenBank/DDBJ databases">
        <title>Corchorus capsularis genome sequencing.</title>
        <authorList>
            <person name="Alam M."/>
            <person name="Haque M.S."/>
            <person name="Islam M.S."/>
            <person name="Emdad E.M."/>
            <person name="Islam M.M."/>
            <person name="Ahmed B."/>
            <person name="Halim A."/>
            <person name="Hossen Q.M.M."/>
            <person name="Hossain M.Z."/>
            <person name="Ahmed R."/>
            <person name="Khan M.M."/>
            <person name="Islam R."/>
            <person name="Rashid M.M."/>
            <person name="Khan S.A."/>
            <person name="Rahman M.S."/>
            <person name="Alam M."/>
        </authorList>
    </citation>
    <scope>NUCLEOTIDE SEQUENCE [LARGE SCALE GENOMIC DNA]</scope>
    <source>
        <strain evidence="4">cv. CVL-1</strain>
        <tissue evidence="3">Whole seedling</tissue>
    </source>
</reference>
<feature type="region of interest" description="Disordered" evidence="1">
    <location>
        <begin position="396"/>
        <end position="446"/>
    </location>
</feature>
<keyword evidence="4" id="KW-1185">Reference proteome</keyword>
<feature type="region of interest" description="Disordered" evidence="1">
    <location>
        <begin position="463"/>
        <end position="548"/>
    </location>
</feature>
<feature type="compositionally biased region" description="Polar residues" evidence="1">
    <location>
        <begin position="401"/>
        <end position="443"/>
    </location>
</feature>
<dbReference type="PANTHER" id="PTHR33349">
    <property type="entry name" value="EMB|CAB62594.1"/>
    <property type="match status" value="1"/>
</dbReference>
<feature type="compositionally biased region" description="Polar residues" evidence="1">
    <location>
        <begin position="755"/>
        <end position="768"/>
    </location>
</feature>
<feature type="compositionally biased region" description="Low complexity" evidence="1">
    <location>
        <begin position="486"/>
        <end position="508"/>
    </location>
</feature>
<evidence type="ECO:0000256" key="1">
    <source>
        <dbReference type="SAM" id="MobiDB-lite"/>
    </source>
</evidence>
<feature type="region of interest" description="Disordered" evidence="1">
    <location>
        <begin position="748"/>
        <end position="770"/>
    </location>
</feature>
<feature type="compositionally biased region" description="Polar residues" evidence="1">
    <location>
        <begin position="535"/>
        <end position="548"/>
    </location>
</feature>
<dbReference type="InterPro" id="IPR012417">
    <property type="entry name" value="CaM-bd_dom_pln"/>
</dbReference>
<dbReference type="EMBL" id="AWWV01015902">
    <property type="protein sequence ID" value="OMO51240.1"/>
    <property type="molecule type" value="Genomic_DNA"/>
</dbReference>
<dbReference type="AlphaFoldDB" id="A0A1R3FZQ4"/>
<organism evidence="3 4">
    <name type="scientific">Corchorus capsularis</name>
    <name type="common">Jute</name>
    <dbReference type="NCBI Taxonomy" id="210143"/>
    <lineage>
        <taxon>Eukaryota</taxon>
        <taxon>Viridiplantae</taxon>
        <taxon>Streptophyta</taxon>
        <taxon>Embryophyta</taxon>
        <taxon>Tracheophyta</taxon>
        <taxon>Spermatophyta</taxon>
        <taxon>Magnoliopsida</taxon>
        <taxon>eudicotyledons</taxon>
        <taxon>Gunneridae</taxon>
        <taxon>Pentapetalae</taxon>
        <taxon>rosids</taxon>
        <taxon>malvids</taxon>
        <taxon>Malvales</taxon>
        <taxon>Malvaceae</taxon>
        <taxon>Grewioideae</taxon>
        <taxon>Apeibeae</taxon>
        <taxon>Corchorus</taxon>
    </lineage>
</organism>
<dbReference type="GO" id="GO:0005516">
    <property type="term" value="F:calmodulin binding"/>
    <property type="evidence" value="ECO:0007669"/>
    <property type="project" value="InterPro"/>
</dbReference>
<feature type="compositionally biased region" description="Basic and acidic residues" evidence="1">
    <location>
        <begin position="138"/>
        <end position="150"/>
    </location>
</feature>
<dbReference type="SMART" id="SM01054">
    <property type="entry name" value="CaM_binding"/>
    <property type="match status" value="1"/>
</dbReference>
<proteinExistence type="predicted"/>
<gene>
    <name evidence="3" type="ORF">CCACVL1_29915</name>
</gene>